<protein>
    <submittedName>
        <fullName evidence="1">Uncharacterized protein</fullName>
    </submittedName>
</protein>
<evidence type="ECO:0000313" key="2">
    <source>
        <dbReference type="Proteomes" id="UP000328092"/>
    </source>
</evidence>
<gene>
    <name evidence="1" type="ORF">CI1B_85970</name>
</gene>
<sequence length="59" mass="6233">MTNAISDAAVALSLMRQALSLLDGPEHAKAAALLRAAIEELSRPRPTIPPREGKDPTIS</sequence>
<dbReference type="EMBL" id="CAADFC020000044">
    <property type="protein sequence ID" value="VIO80907.1"/>
    <property type="molecule type" value="Genomic_DNA"/>
</dbReference>
<name>A0A508U283_9BRAD</name>
<organism evidence="1 2">
    <name type="scientific">Bradyrhizobium ivorense</name>
    <dbReference type="NCBI Taxonomy" id="2511166"/>
    <lineage>
        <taxon>Bacteria</taxon>
        <taxon>Pseudomonadati</taxon>
        <taxon>Pseudomonadota</taxon>
        <taxon>Alphaproteobacteria</taxon>
        <taxon>Hyphomicrobiales</taxon>
        <taxon>Nitrobacteraceae</taxon>
        <taxon>Bradyrhizobium</taxon>
    </lineage>
</organism>
<keyword evidence="2" id="KW-1185">Reference proteome</keyword>
<dbReference type="AlphaFoldDB" id="A0A508U283"/>
<accession>A0A508U283</accession>
<evidence type="ECO:0000313" key="1">
    <source>
        <dbReference type="EMBL" id="VIO80907.1"/>
    </source>
</evidence>
<comment type="caution">
    <text evidence="1">The sequence shown here is derived from an EMBL/GenBank/DDBJ whole genome shotgun (WGS) entry which is preliminary data.</text>
</comment>
<proteinExistence type="predicted"/>
<dbReference type="Proteomes" id="UP000328092">
    <property type="component" value="Unassembled WGS sequence"/>
</dbReference>
<reference evidence="1" key="1">
    <citation type="submission" date="2019-02" db="EMBL/GenBank/DDBJ databases">
        <authorList>
            <person name="Pothier F.J."/>
        </authorList>
    </citation>
    <scope>NUCLEOTIDE SEQUENCE</scope>
    <source>
        <strain evidence="1">CI-1B</strain>
    </source>
</reference>